<dbReference type="GO" id="GO:0015288">
    <property type="term" value="F:porin activity"/>
    <property type="evidence" value="ECO:0007669"/>
    <property type="project" value="TreeGrafter"/>
</dbReference>
<accession>A0A644U7W5</accession>
<comment type="caution">
    <text evidence="8">The sequence shown here is derived from an EMBL/GenBank/DDBJ whole genome shotgun (WGS) entry which is preliminary data.</text>
</comment>
<evidence type="ECO:0000256" key="5">
    <source>
        <dbReference type="ARBA" id="ARBA00023136"/>
    </source>
</evidence>
<evidence type="ECO:0000256" key="3">
    <source>
        <dbReference type="ARBA" id="ARBA00022452"/>
    </source>
</evidence>
<reference evidence="8" key="1">
    <citation type="submission" date="2019-08" db="EMBL/GenBank/DDBJ databases">
        <authorList>
            <person name="Kucharzyk K."/>
            <person name="Murdoch R.W."/>
            <person name="Higgins S."/>
            <person name="Loffler F."/>
        </authorList>
    </citation>
    <scope>NUCLEOTIDE SEQUENCE</scope>
</reference>
<dbReference type="GO" id="GO:0009279">
    <property type="term" value="C:cell outer membrane"/>
    <property type="evidence" value="ECO:0007669"/>
    <property type="project" value="UniProtKB-SubCell"/>
</dbReference>
<proteinExistence type="predicted"/>
<evidence type="ECO:0000256" key="7">
    <source>
        <dbReference type="SAM" id="Coils"/>
    </source>
</evidence>
<keyword evidence="6" id="KW-0998">Cell outer membrane</keyword>
<evidence type="ECO:0000256" key="2">
    <source>
        <dbReference type="ARBA" id="ARBA00022448"/>
    </source>
</evidence>
<keyword evidence="4" id="KW-0812">Transmembrane</keyword>
<keyword evidence="3" id="KW-1134">Transmembrane beta strand</keyword>
<protein>
    <submittedName>
        <fullName evidence="8">Outer membrane protein TolC</fullName>
    </submittedName>
</protein>
<dbReference type="InterPro" id="IPR051906">
    <property type="entry name" value="TolC-like"/>
</dbReference>
<dbReference type="PANTHER" id="PTHR30026">
    <property type="entry name" value="OUTER MEMBRANE PROTEIN TOLC"/>
    <property type="match status" value="1"/>
</dbReference>
<dbReference type="Pfam" id="PF02321">
    <property type="entry name" value="OEP"/>
    <property type="match status" value="2"/>
</dbReference>
<gene>
    <name evidence="8" type="primary">tolC_4</name>
    <name evidence="8" type="ORF">SDC9_20856</name>
</gene>
<dbReference type="InterPro" id="IPR028351">
    <property type="entry name" value="CyaE"/>
</dbReference>
<evidence type="ECO:0000313" key="8">
    <source>
        <dbReference type="EMBL" id="MPL75037.1"/>
    </source>
</evidence>
<name>A0A644U7W5_9ZZZZ</name>
<dbReference type="Gene3D" id="1.20.1600.10">
    <property type="entry name" value="Outer membrane efflux proteins (OEP)"/>
    <property type="match status" value="1"/>
</dbReference>
<dbReference type="GO" id="GO:1990281">
    <property type="term" value="C:efflux pump complex"/>
    <property type="evidence" value="ECO:0007669"/>
    <property type="project" value="TreeGrafter"/>
</dbReference>
<keyword evidence="7" id="KW-0175">Coiled coil</keyword>
<dbReference type="AlphaFoldDB" id="A0A644U7W5"/>
<sequence>MSRLRNKTAVITLGLMLFQNTFALAAPIQLSLQESVNLALQNNSTIKIASKDKEQSEWSVSEAKAGRMPTVSLGSNYSFRNGGENSNSLKMSLPLYTGGRTEAKIDQAKLGVVSADLDVKKAQQQLVLDTTADYYSVLETKNMLAVNQETVNNLMAHQTIVQGKYDVGVVAKSDLLRAEVEVANAQQNLIKGQNQHALAVAELLNTMNIDADTEINLAEELQYQADTRTLAEAVALAKQNRPELAKAQTAIESAAKGIEIAESGKRPSVSMSASTSWEDRLLPGNDRDWSVGVSASWNVFDAGTTKAQINQAEISRDKAELQAEQTQDAVELEVRDSYLNMREAEERLKTTDVTVAKANEDLYIARERYIAGVGTNLDVIDAQLAYTQANTNHIQALYDYNVNKAKLDKAIGL</sequence>
<comment type="subcellular location">
    <subcellularLocation>
        <location evidence="1">Cell outer membrane</location>
    </subcellularLocation>
</comment>
<dbReference type="EMBL" id="VSSQ01000085">
    <property type="protein sequence ID" value="MPL75037.1"/>
    <property type="molecule type" value="Genomic_DNA"/>
</dbReference>
<evidence type="ECO:0000256" key="6">
    <source>
        <dbReference type="ARBA" id="ARBA00023237"/>
    </source>
</evidence>
<feature type="coiled-coil region" evidence="7">
    <location>
        <begin position="309"/>
        <end position="361"/>
    </location>
</feature>
<evidence type="ECO:0000256" key="4">
    <source>
        <dbReference type="ARBA" id="ARBA00022692"/>
    </source>
</evidence>
<dbReference type="PIRSF" id="PIRSF001892">
    <property type="entry name" value="CyaE"/>
    <property type="match status" value="1"/>
</dbReference>
<keyword evidence="5" id="KW-0472">Membrane</keyword>
<dbReference type="GO" id="GO:0015562">
    <property type="term" value="F:efflux transmembrane transporter activity"/>
    <property type="evidence" value="ECO:0007669"/>
    <property type="project" value="InterPro"/>
</dbReference>
<keyword evidence="2" id="KW-0813">Transport</keyword>
<organism evidence="8">
    <name type="scientific">bioreactor metagenome</name>
    <dbReference type="NCBI Taxonomy" id="1076179"/>
    <lineage>
        <taxon>unclassified sequences</taxon>
        <taxon>metagenomes</taxon>
        <taxon>ecological metagenomes</taxon>
    </lineage>
</organism>
<dbReference type="PANTHER" id="PTHR30026:SF20">
    <property type="entry name" value="OUTER MEMBRANE PROTEIN TOLC"/>
    <property type="match status" value="1"/>
</dbReference>
<dbReference type="InterPro" id="IPR003423">
    <property type="entry name" value="OMP_efflux"/>
</dbReference>
<evidence type="ECO:0000256" key="1">
    <source>
        <dbReference type="ARBA" id="ARBA00004442"/>
    </source>
</evidence>
<dbReference type="SUPFAM" id="SSF56954">
    <property type="entry name" value="Outer membrane efflux proteins (OEP)"/>
    <property type="match status" value="1"/>
</dbReference>